<feature type="transmembrane region" description="Helical" evidence="1">
    <location>
        <begin position="58"/>
        <end position="80"/>
    </location>
</feature>
<evidence type="ECO:0000313" key="2">
    <source>
        <dbReference type="EMBL" id="KXS10530.1"/>
    </source>
</evidence>
<evidence type="ECO:0000313" key="3">
    <source>
        <dbReference type="Proteomes" id="UP000070544"/>
    </source>
</evidence>
<gene>
    <name evidence="2" type="ORF">M427DRAFT_475022</name>
</gene>
<evidence type="ECO:0008006" key="4">
    <source>
        <dbReference type="Google" id="ProtNLM"/>
    </source>
</evidence>
<dbReference type="Proteomes" id="UP000070544">
    <property type="component" value="Unassembled WGS sequence"/>
</dbReference>
<evidence type="ECO:0000256" key="1">
    <source>
        <dbReference type="SAM" id="Phobius"/>
    </source>
</evidence>
<proteinExistence type="predicted"/>
<organism evidence="2 3">
    <name type="scientific">Gonapodya prolifera (strain JEL478)</name>
    <name type="common">Monoblepharis prolifera</name>
    <dbReference type="NCBI Taxonomy" id="1344416"/>
    <lineage>
        <taxon>Eukaryota</taxon>
        <taxon>Fungi</taxon>
        <taxon>Fungi incertae sedis</taxon>
        <taxon>Chytridiomycota</taxon>
        <taxon>Chytridiomycota incertae sedis</taxon>
        <taxon>Monoblepharidomycetes</taxon>
        <taxon>Monoblepharidales</taxon>
        <taxon>Gonapodyaceae</taxon>
        <taxon>Gonapodya</taxon>
    </lineage>
</organism>
<name>A0A139A167_GONPJ</name>
<keyword evidence="1" id="KW-1133">Transmembrane helix</keyword>
<sequence length="162" mass="17751">MNIKDANYRTSGGIFGVKSVTLYGFKYITVAAAPEADYLGDTVSLASKLSDDGRKSQLLIILMSVAVVVVMSLASVLFSWQFIIKPLHEMLVDTMKAIKFDFSMIKDGALGSHSIIAEVQRTKNNFLEMLMVFAAALKENKRITNTPSGVNTASDQKKSLHI</sequence>
<keyword evidence="1" id="KW-0472">Membrane</keyword>
<keyword evidence="1" id="KW-0812">Transmembrane</keyword>
<accession>A0A139A167</accession>
<reference evidence="2 3" key="1">
    <citation type="journal article" date="2015" name="Genome Biol. Evol.">
        <title>Phylogenomic analyses indicate that early fungi evolved digesting cell walls of algal ancestors of land plants.</title>
        <authorList>
            <person name="Chang Y."/>
            <person name="Wang S."/>
            <person name="Sekimoto S."/>
            <person name="Aerts A.L."/>
            <person name="Choi C."/>
            <person name="Clum A."/>
            <person name="LaButti K.M."/>
            <person name="Lindquist E.A."/>
            <person name="Yee Ngan C."/>
            <person name="Ohm R.A."/>
            <person name="Salamov A.A."/>
            <person name="Grigoriev I.V."/>
            <person name="Spatafora J.W."/>
            <person name="Berbee M.L."/>
        </authorList>
    </citation>
    <scope>NUCLEOTIDE SEQUENCE [LARGE SCALE GENOMIC DNA]</scope>
    <source>
        <strain evidence="2 3">JEL478</strain>
    </source>
</reference>
<dbReference type="EMBL" id="KQ965820">
    <property type="protein sequence ID" value="KXS10530.1"/>
    <property type="molecule type" value="Genomic_DNA"/>
</dbReference>
<protein>
    <recommendedName>
        <fullName evidence="4">HAMP domain-containing protein</fullName>
    </recommendedName>
</protein>
<dbReference type="AlphaFoldDB" id="A0A139A167"/>
<keyword evidence="3" id="KW-1185">Reference proteome</keyword>